<keyword evidence="6 10" id="KW-1133">Transmembrane helix</keyword>
<keyword evidence="8 9" id="KW-0012">Acyltransferase</keyword>
<feature type="transmembrane region" description="Helical" evidence="10">
    <location>
        <begin position="468"/>
        <end position="485"/>
    </location>
</feature>
<dbReference type="InterPro" id="IPR004299">
    <property type="entry name" value="MBOAT_fam"/>
</dbReference>
<sequence>MQPLLFNTGLFLVLFVAFLCIYRLVRGVRVLKMALVILFSLYFYYKSSGFSCLILLGVCVSDWVLGLLMDKAASMQRGSDALRRLIVFVNVAANVGMLAYFKYFNLIADTLSHFTTMDIRVETILLPAGISFFTFRSISYIVDLYRGQLKACRNLLDYIFFLTFFPPLLAGPVVRAKDMLPQVYSNPVATRDMTSEGIWLIITGLIKKVVIADFISGNFVERVFDNPALYSGFENLMATFGFTVQLYCDFSGYSDMAIGIALLLGYRFMENFNAPFKAQNPTEFWHRWHISLSTWLRDYVYIPLGGNRCSRPRMYFNQFATMVIGGLWHGASWMYVIWGAVHGGLLVVHKMYRRVISLAASDAVLTESGEMVMVESGPSALSRWMRPVNMILTFVMVSLTFMFFRAPSMDDVAMMWHQILFDFHLSVAPQFVESYLTIVLLMIGGYMIHITPSRMTRRVRSVFEASPAFVQAVILALVILVVIQVRQSDIVPFIYLQY</sequence>
<keyword evidence="12" id="KW-1185">Reference proteome</keyword>
<dbReference type="PANTHER" id="PTHR13285:SF23">
    <property type="entry name" value="TEICHOIC ACID D-ALANYLTRANSFERASE"/>
    <property type="match status" value="1"/>
</dbReference>
<dbReference type="PANTHER" id="PTHR13285">
    <property type="entry name" value="ACYLTRANSFERASE"/>
    <property type="match status" value="1"/>
</dbReference>
<evidence type="ECO:0000256" key="4">
    <source>
        <dbReference type="ARBA" id="ARBA00022679"/>
    </source>
</evidence>
<dbReference type="GO" id="GO:0042121">
    <property type="term" value="P:alginic acid biosynthetic process"/>
    <property type="evidence" value="ECO:0007669"/>
    <property type="project" value="InterPro"/>
</dbReference>
<dbReference type="PIRSF" id="PIRSF500217">
    <property type="entry name" value="AlgI"/>
    <property type="match status" value="1"/>
</dbReference>
<evidence type="ECO:0000256" key="7">
    <source>
        <dbReference type="ARBA" id="ARBA00023136"/>
    </source>
</evidence>
<feature type="transmembrane region" description="Helical" evidence="10">
    <location>
        <begin position="85"/>
        <end position="104"/>
    </location>
</feature>
<feature type="transmembrane region" description="Helical" evidence="10">
    <location>
        <begin position="155"/>
        <end position="174"/>
    </location>
</feature>
<feature type="transmembrane region" description="Helical" evidence="10">
    <location>
        <begin position="388"/>
        <end position="407"/>
    </location>
</feature>
<evidence type="ECO:0000256" key="1">
    <source>
        <dbReference type="ARBA" id="ARBA00004651"/>
    </source>
</evidence>
<evidence type="ECO:0000256" key="3">
    <source>
        <dbReference type="ARBA" id="ARBA00022475"/>
    </source>
</evidence>
<evidence type="ECO:0000256" key="5">
    <source>
        <dbReference type="ARBA" id="ARBA00022692"/>
    </source>
</evidence>
<evidence type="ECO:0000256" key="8">
    <source>
        <dbReference type="ARBA" id="ARBA00023315"/>
    </source>
</evidence>
<dbReference type="AlphaFoldDB" id="A0A2V1ISU9"/>
<dbReference type="InterPro" id="IPR028362">
    <property type="entry name" value="AlgI"/>
</dbReference>
<feature type="transmembrane region" description="Helical" evidence="10">
    <location>
        <begin position="327"/>
        <end position="348"/>
    </location>
</feature>
<feature type="transmembrane region" description="Helical" evidence="10">
    <location>
        <begin position="6"/>
        <end position="25"/>
    </location>
</feature>
<feature type="transmembrane region" description="Helical" evidence="10">
    <location>
        <begin position="427"/>
        <end position="448"/>
    </location>
</feature>
<keyword evidence="4 9" id="KW-0808">Transferase</keyword>
<evidence type="ECO:0000256" key="10">
    <source>
        <dbReference type="SAM" id="Phobius"/>
    </source>
</evidence>
<comment type="similarity">
    <text evidence="2 9">Belongs to the membrane-bound acyltransferase family.</text>
</comment>
<comment type="subcellular location">
    <subcellularLocation>
        <location evidence="1">Cell membrane</location>
        <topology evidence="1">Multi-pass membrane protein</topology>
    </subcellularLocation>
</comment>
<accession>A0A2V1ISU9</accession>
<comment type="caution">
    <text evidence="11">The sequence shown here is derived from an EMBL/GenBank/DDBJ whole genome shotgun (WGS) entry which is preliminary data.</text>
</comment>
<dbReference type="Pfam" id="PF03062">
    <property type="entry name" value="MBOAT"/>
    <property type="match status" value="1"/>
</dbReference>
<dbReference type="PIRSF" id="PIRSF016636">
    <property type="entry name" value="AlgI_DltB"/>
    <property type="match status" value="1"/>
</dbReference>
<keyword evidence="5 10" id="KW-0812">Transmembrane</keyword>
<feature type="transmembrane region" description="Helical" evidence="10">
    <location>
        <begin position="53"/>
        <end position="73"/>
    </location>
</feature>
<gene>
    <name evidence="11" type="ORF">C5O23_02465</name>
</gene>
<proteinExistence type="inferred from homology"/>
<evidence type="ECO:0000256" key="9">
    <source>
        <dbReference type="PIRNR" id="PIRNR016636"/>
    </source>
</evidence>
<organism evidence="11 12">
    <name type="scientific">Duncaniella muris</name>
    <dbReference type="NCBI Taxonomy" id="2094150"/>
    <lineage>
        <taxon>Bacteria</taxon>
        <taxon>Pseudomonadati</taxon>
        <taxon>Bacteroidota</taxon>
        <taxon>Bacteroidia</taxon>
        <taxon>Bacteroidales</taxon>
        <taxon>Muribaculaceae</taxon>
        <taxon>Duncaniella</taxon>
    </lineage>
</organism>
<protein>
    <submittedName>
        <fullName evidence="11">MBOAT family protein</fullName>
    </submittedName>
</protein>
<keyword evidence="7 9" id="KW-0472">Membrane</keyword>
<dbReference type="Proteomes" id="UP000244905">
    <property type="component" value="Unassembled WGS sequence"/>
</dbReference>
<evidence type="ECO:0000313" key="11">
    <source>
        <dbReference type="EMBL" id="PWB03715.1"/>
    </source>
</evidence>
<dbReference type="EMBL" id="PUEC01000004">
    <property type="protein sequence ID" value="PWB03715.1"/>
    <property type="molecule type" value="Genomic_DNA"/>
</dbReference>
<reference evidence="12" key="1">
    <citation type="submission" date="2018-02" db="EMBL/GenBank/DDBJ databases">
        <authorList>
            <person name="Clavel T."/>
            <person name="Strowig T."/>
        </authorList>
    </citation>
    <scope>NUCLEOTIDE SEQUENCE [LARGE SCALE GENOMIC DNA]</scope>
    <source>
        <strain evidence="12">DSM 103720</strain>
    </source>
</reference>
<dbReference type="InterPro" id="IPR024194">
    <property type="entry name" value="Ac/AlaTfrase_AlgI/DltB"/>
</dbReference>
<dbReference type="InterPro" id="IPR051085">
    <property type="entry name" value="MB_O-acyltransferase"/>
</dbReference>
<dbReference type="GO" id="GO:0005886">
    <property type="term" value="C:plasma membrane"/>
    <property type="evidence" value="ECO:0007669"/>
    <property type="project" value="UniProtKB-SubCell"/>
</dbReference>
<keyword evidence="3 9" id="KW-1003">Cell membrane</keyword>
<evidence type="ECO:0000256" key="2">
    <source>
        <dbReference type="ARBA" id="ARBA00010323"/>
    </source>
</evidence>
<evidence type="ECO:0000313" key="12">
    <source>
        <dbReference type="Proteomes" id="UP000244905"/>
    </source>
</evidence>
<evidence type="ECO:0000256" key="6">
    <source>
        <dbReference type="ARBA" id="ARBA00022989"/>
    </source>
</evidence>
<feature type="transmembrane region" description="Helical" evidence="10">
    <location>
        <begin position="124"/>
        <end position="143"/>
    </location>
</feature>
<dbReference type="GO" id="GO:0016746">
    <property type="term" value="F:acyltransferase activity"/>
    <property type="evidence" value="ECO:0007669"/>
    <property type="project" value="UniProtKB-KW"/>
</dbReference>
<name>A0A2V1ISU9_9BACT</name>